<dbReference type="AlphaFoldDB" id="A0A6V4TKD7"/>
<evidence type="ECO:0008006" key="3">
    <source>
        <dbReference type="Google" id="ProtNLM"/>
    </source>
</evidence>
<reference evidence="2" key="1">
    <citation type="submission" date="2021-01" db="EMBL/GenBank/DDBJ databases">
        <authorList>
            <person name="Corre E."/>
            <person name="Pelletier E."/>
            <person name="Niang G."/>
            <person name="Scheremetjew M."/>
            <person name="Finn R."/>
            <person name="Kale V."/>
            <person name="Holt S."/>
            <person name="Cochrane G."/>
            <person name="Meng A."/>
            <person name="Brown T."/>
            <person name="Cohen L."/>
        </authorList>
    </citation>
    <scope>NUCLEOTIDE SEQUENCE</scope>
    <source>
        <strain evidence="2">UIO037</strain>
    </source>
</reference>
<protein>
    <recommendedName>
        <fullName evidence="3">PSI-F</fullName>
    </recommendedName>
</protein>
<organism evidence="2">
    <name type="scientific">Prymnesium polylepis</name>
    <dbReference type="NCBI Taxonomy" id="72548"/>
    <lineage>
        <taxon>Eukaryota</taxon>
        <taxon>Haptista</taxon>
        <taxon>Haptophyta</taxon>
        <taxon>Prymnesiophyceae</taxon>
        <taxon>Prymnesiales</taxon>
        <taxon>Prymnesiaceae</taxon>
        <taxon>Prymnesium</taxon>
    </lineage>
</organism>
<accession>A0A6V4TKD7</accession>
<proteinExistence type="predicted"/>
<feature type="signal peptide" evidence="1">
    <location>
        <begin position="1"/>
        <end position="19"/>
    </location>
</feature>
<keyword evidence="1" id="KW-0732">Signal</keyword>
<sequence length="205" mass="21863">MATAATAVVCALMLPAATAFQLAAPLPLTTTRAARHPAPVALDEARQKLIKGGLPQRFAERVSFQTGGAKQVGQEEMILTLWKEFKKCYPSEAVAQEMLSKNTAVILPSLNSPRKIKGTYALLNKRLGKATAKEVLLKNPGVLVCSPESLEKQSDEEIIKAANLVETLENNKPIINAVAGVVWFGIIGAFVYRIGTVGATPPGLS</sequence>
<name>A0A6V4TKD7_9EUKA</name>
<evidence type="ECO:0000313" key="2">
    <source>
        <dbReference type="EMBL" id="CAE2216706.1"/>
    </source>
</evidence>
<evidence type="ECO:0000256" key="1">
    <source>
        <dbReference type="SAM" id="SignalP"/>
    </source>
</evidence>
<dbReference type="EMBL" id="HBKO01017269">
    <property type="protein sequence ID" value="CAE2216706.1"/>
    <property type="molecule type" value="Transcribed_RNA"/>
</dbReference>
<feature type="chain" id="PRO_5030161087" description="PSI-F" evidence="1">
    <location>
        <begin position="20"/>
        <end position="205"/>
    </location>
</feature>
<gene>
    <name evidence="2" type="ORF">CPOL0286_LOCUS7881</name>
</gene>